<dbReference type="InterPro" id="IPR014284">
    <property type="entry name" value="RNA_pol_sigma-70_dom"/>
</dbReference>
<dbReference type="SUPFAM" id="SSF88659">
    <property type="entry name" value="Sigma3 and sigma4 domains of RNA polymerase sigma factors"/>
    <property type="match status" value="1"/>
</dbReference>
<evidence type="ECO:0000313" key="7">
    <source>
        <dbReference type="EMBL" id="MFD1631803.1"/>
    </source>
</evidence>
<feature type="domain" description="RNA polymerase sigma-70 region 2" evidence="5">
    <location>
        <begin position="23"/>
        <end position="84"/>
    </location>
</feature>
<protein>
    <submittedName>
        <fullName evidence="7">RNA polymerase sigma factor</fullName>
    </submittedName>
</protein>
<evidence type="ECO:0000256" key="4">
    <source>
        <dbReference type="ARBA" id="ARBA00023163"/>
    </source>
</evidence>
<keyword evidence="4" id="KW-0804">Transcription</keyword>
<dbReference type="RefSeq" id="WP_379664169.1">
    <property type="nucleotide sequence ID" value="NZ_JBHUDG010000050.1"/>
</dbReference>
<feature type="domain" description="RNA polymerase sigma factor 70 region 4 type 2" evidence="6">
    <location>
        <begin position="121"/>
        <end position="169"/>
    </location>
</feature>
<dbReference type="PANTHER" id="PTHR43133:SF46">
    <property type="entry name" value="RNA POLYMERASE SIGMA-70 FACTOR ECF SUBFAMILY"/>
    <property type="match status" value="1"/>
</dbReference>
<dbReference type="Gene3D" id="1.10.1740.10">
    <property type="match status" value="1"/>
</dbReference>
<dbReference type="EMBL" id="JBHUDG010000050">
    <property type="protein sequence ID" value="MFD1631803.1"/>
    <property type="molecule type" value="Genomic_DNA"/>
</dbReference>
<evidence type="ECO:0000259" key="5">
    <source>
        <dbReference type="Pfam" id="PF04542"/>
    </source>
</evidence>
<dbReference type="Gene3D" id="1.10.10.10">
    <property type="entry name" value="Winged helix-like DNA-binding domain superfamily/Winged helix DNA-binding domain"/>
    <property type="match status" value="1"/>
</dbReference>
<proteinExistence type="inferred from homology"/>
<dbReference type="InterPro" id="IPR013249">
    <property type="entry name" value="RNA_pol_sigma70_r4_t2"/>
</dbReference>
<evidence type="ECO:0000256" key="2">
    <source>
        <dbReference type="ARBA" id="ARBA00023015"/>
    </source>
</evidence>
<comment type="similarity">
    <text evidence="1">Belongs to the sigma-70 factor family. ECF subfamily.</text>
</comment>
<evidence type="ECO:0000313" key="8">
    <source>
        <dbReference type="Proteomes" id="UP001597118"/>
    </source>
</evidence>
<dbReference type="Pfam" id="PF04542">
    <property type="entry name" value="Sigma70_r2"/>
    <property type="match status" value="1"/>
</dbReference>
<dbReference type="InterPro" id="IPR036388">
    <property type="entry name" value="WH-like_DNA-bd_sf"/>
</dbReference>
<dbReference type="InterPro" id="IPR013325">
    <property type="entry name" value="RNA_pol_sigma_r2"/>
</dbReference>
<accession>A0ABW4IIB9</accession>
<keyword evidence="3" id="KW-0731">Sigma factor</keyword>
<comment type="caution">
    <text evidence="7">The sequence shown here is derived from an EMBL/GenBank/DDBJ whole genome shotgun (WGS) entry which is preliminary data.</text>
</comment>
<organism evidence="7 8">
    <name type="scientific">Pseudopedobacter beijingensis</name>
    <dbReference type="NCBI Taxonomy" id="1207056"/>
    <lineage>
        <taxon>Bacteria</taxon>
        <taxon>Pseudomonadati</taxon>
        <taxon>Bacteroidota</taxon>
        <taxon>Sphingobacteriia</taxon>
        <taxon>Sphingobacteriales</taxon>
        <taxon>Sphingobacteriaceae</taxon>
        <taxon>Pseudopedobacter</taxon>
    </lineage>
</organism>
<dbReference type="Proteomes" id="UP001597118">
    <property type="component" value="Unassembled WGS sequence"/>
</dbReference>
<dbReference type="NCBIfam" id="TIGR02937">
    <property type="entry name" value="sigma70-ECF"/>
    <property type="match status" value="1"/>
</dbReference>
<dbReference type="SUPFAM" id="SSF88946">
    <property type="entry name" value="Sigma2 domain of RNA polymerase sigma factors"/>
    <property type="match status" value="1"/>
</dbReference>
<gene>
    <name evidence="7" type="ORF">ACFSAH_18155</name>
</gene>
<sequence>MTTIDSHLNLLREGKQKGLRYFMQKHLRELTYFAQRIVKREEVAEEIVQDTFVKVWEARKNFKSLENIKAFLYISTRNACFNHLELADTRRRTNYDELSEEILQPGNDVLTGIIHTETIALIYQELERLPTQQAKVFRLSYFEGLSTEEICLELGISPNAVFLARSRATQTLQKFFKNKGLLYYIIFLYILSTPVR</sequence>
<dbReference type="InterPro" id="IPR039425">
    <property type="entry name" value="RNA_pol_sigma-70-like"/>
</dbReference>
<dbReference type="InterPro" id="IPR007627">
    <property type="entry name" value="RNA_pol_sigma70_r2"/>
</dbReference>
<dbReference type="Pfam" id="PF08281">
    <property type="entry name" value="Sigma70_r4_2"/>
    <property type="match status" value="1"/>
</dbReference>
<keyword evidence="8" id="KW-1185">Reference proteome</keyword>
<evidence type="ECO:0000259" key="6">
    <source>
        <dbReference type="Pfam" id="PF08281"/>
    </source>
</evidence>
<keyword evidence="2" id="KW-0805">Transcription regulation</keyword>
<evidence type="ECO:0000256" key="3">
    <source>
        <dbReference type="ARBA" id="ARBA00023082"/>
    </source>
</evidence>
<reference evidence="8" key="1">
    <citation type="journal article" date="2019" name="Int. J. Syst. Evol. Microbiol.">
        <title>The Global Catalogue of Microorganisms (GCM) 10K type strain sequencing project: providing services to taxonomists for standard genome sequencing and annotation.</title>
        <authorList>
            <consortium name="The Broad Institute Genomics Platform"/>
            <consortium name="The Broad Institute Genome Sequencing Center for Infectious Disease"/>
            <person name="Wu L."/>
            <person name="Ma J."/>
        </authorList>
    </citation>
    <scope>NUCLEOTIDE SEQUENCE [LARGE SCALE GENOMIC DNA]</scope>
    <source>
        <strain evidence="8">CCUG 53762</strain>
    </source>
</reference>
<dbReference type="InterPro" id="IPR013324">
    <property type="entry name" value="RNA_pol_sigma_r3/r4-like"/>
</dbReference>
<dbReference type="PANTHER" id="PTHR43133">
    <property type="entry name" value="RNA POLYMERASE ECF-TYPE SIGMA FACTO"/>
    <property type="match status" value="1"/>
</dbReference>
<evidence type="ECO:0000256" key="1">
    <source>
        <dbReference type="ARBA" id="ARBA00010641"/>
    </source>
</evidence>
<name>A0ABW4IIB9_9SPHI</name>